<dbReference type="InterPro" id="IPR001182">
    <property type="entry name" value="FtsW/RodA"/>
</dbReference>
<feature type="transmembrane region" description="Helical" evidence="6">
    <location>
        <begin position="319"/>
        <end position="339"/>
    </location>
</feature>
<dbReference type="AlphaFoldDB" id="A5KLJ9"/>
<dbReference type="PANTHER" id="PTHR30474">
    <property type="entry name" value="CELL CYCLE PROTEIN"/>
    <property type="match status" value="1"/>
</dbReference>
<name>A5KLJ9_9FIRM</name>
<feature type="transmembrane region" description="Helical" evidence="6">
    <location>
        <begin position="154"/>
        <end position="171"/>
    </location>
</feature>
<organism evidence="7 8">
    <name type="scientific">[Ruminococcus] torques ATCC 27756</name>
    <dbReference type="NCBI Taxonomy" id="411460"/>
    <lineage>
        <taxon>Bacteria</taxon>
        <taxon>Bacillati</taxon>
        <taxon>Bacillota</taxon>
        <taxon>Clostridia</taxon>
        <taxon>Lachnospirales</taxon>
        <taxon>Lachnospiraceae</taxon>
        <taxon>Mediterraneibacter</taxon>
    </lineage>
</organism>
<sequence length="345" mass="37513">MMVGSAKPDFMTKQIMGVILGFGAMVVVSLIDYKWIMNFYWILYVINLILLIAVKIPGLGHSANGAQRWINLGFMQLQPSDLTKILLIIFFARFFSDRELKISSPKVIIQSVALLIPSLILIVTQPNLSTTICIAALFCALIFLAGLNYKFVGTVLAITIPAVAIFLAVAVQPNQPFLHDYQQDRILAWLEPEKYADDESYQQLNSVMAIGSGQLSGKGYNNDATTSVKNGNFVSEPQTDFIFAIIGEELGFVGCCGVIFLLLLIVIQCILIGLKAKDTGGRIICGGVAALIGIQSFINISVATLILPNTGLSLPFVSYGLTSVVCFFMGIGLVLNVGLQPNKYQ</sequence>
<feature type="transmembrane region" description="Helical" evidence="6">
    <location>
        <begin position="107"/>
        <end position="123"/>
    </location>
</feature>
<dbReference type="Pfam" id="PF01098">
    <property type="entry name" value="FTSW_RODA_SPOVE"/>
    <property type="match status" value="1"/>
</dbReference>
<feature type="transmembrane region" description="Helical" evidence="6">
    <location>
        <begin position="129"/>
        <end position="147"/>
    </location>
</feature>
<accession>A5KLJ9</accession>
<dbReference type="GO" id="GO:0015648">
    <property type="term" value="F:lipid-linked peptidoglycan transporter activity"/>
    <property type="evidence" value="ECO:0007669"/>
    <property type="project" value="TreeGrafter"/>
</dbReference>
<reference evidence="7 8" key="2">
    <citation type="submission" date="2007-04" db="EMBL/GenBank/DDBJ databases">
        <title>Draft genome sequence of Ruminococcus torques (ATCC 27756).</title>
        <authorList>
            <person name="Sudarsanam P."/>
            <person name="Ley R."/>
            <person name="Guruge J."/>
            <person name="Turnbaugh P.J."/>
            <person name="Mahowald M."/>
            <person name="Liep D."/>
            <person name="Gordon J."/>
        </authorList>
    </citation>
    <scope>NUCLEOTIDE SEQUENCE [LARGE SCALE GENOMIC DNA]</scope>
    <source>
        <strain evidence="7 8">ATCC 27756</strain>
    </source>
</reference>
<keyword evidence="4 6" id="KW-1133">Transmembrane helix</keyword>
<feature type="transmembrane region" description="Helical" evidence="6">
    <location>
        <begin position="38"/>
        <end position="57"/>
    </location>
</feature>
<dbReference type="GO" id="GO:0032153">
    <property type="term" value="C:cell division site"/>
    <property type="evidence" value="ECO:0007669"/>
    <property type="project" value="TreeGrafter"/>
</dbReference>
<dbReference type="PaxDb" id="411460-RUMTOR_01103"/>
<comment type="caution">
    <text evidence="7">The sequence shown here is derived from an EMBL/GenBank/DDBJ whole genome shotgun (WGS) entry which is preliminary data.</text>
</comment>
<gene>
    <name evidence="7" type="ORF">RUMTOR_01103</name>
</gene>
<evidence type="ECO:0000313" key="7">
    <source>
        <dbReference type="EMBL" id="EDK24837.1"/>
    </source>
</evidence>
<feature type="transmembrane region" description="Helical" evidence="6">
    <location>
        <begin position="250"/>
        <end position="271"/>
    </location>
</feature>
<evidence type="ECO:0000256" key="5">
    <source>
        <dbReference type="ARBA" id="ARBA00023136"/>
    </source>
</evidence>
<feature type="transmembrane region" description="Helical" evidence="6">
    <location>
        <begin position="283"/>
        <end position="307"/>
    </location>
</feature>
<evidence type="ECO:0000313" key="8">
    <source>
        <dbReference type="Proteomes" id="UP000003577"/>
    </source>
</evidence>
<evidence type="ECO:0000256" key="3">
    <source>
        <dbReference type="ARBA" id="ARBA00022960"/>
    </source>
</evidence>
<evidence type="ECO:0000256" key="1">
    <source>
        <dbReference type="ARBA" id="ARBA00004141"/>
    </source>
</evidence>
<evidence type="ECO:0000256" key="2">
    <source>
        <dbReference type="ARBA" id="ARBA00022692"/>
    </source>
</evidence>
<feature type="transmembrane region" description="Helical" evidence="6">
    <location>
        <begin position="77"/>
        <end position="95"/>
    </location>
</feature>
<dbReference type="Proteomes" id="UP000003577">
    <property type="component" value="Unassembled WGS sequence"/>
</dbReference>
<dbReference type="GO" id="GO:0005886">
    <property type="term" value="C:plasma membrane"/>
    <property type="evidence" value="ECO:0007669"/>
    <property type="project" value="TreeGrafter"/>
</dbReference>
<keyword evidence="5 6" id="KW-0472">Membrane</keyword>
<keyword evidence="3" id="KW-0133">Cell shape</keyword>
<reference evidence="7 8" key="1">
    <citation type="submission" date="2007-03" db="EMBL/GenBank/DDBJ databases">
        <authorList>
            <person name="Fulton L."/>
            <person name="Clifton S."/>
            <person name="Fulton B."/>
            <person name="Xu J."/>
            <person name="Minx P."/>
            <person name="Pepin K.H."/>
            <person name="Johnson M."/>
            <person name="Thiruvilangam P."/>
            <person name="Bhonagiri V."/>
            <person name="Nash W.E."/>
            <person name="Mardis E.R."/>
            <person name="Wilson R.K."/>
        </authorList>
    </citation>
    <scope>NUCLEOTIDE SEQUENCE [LARGE SCALE GENOMIC DNA]</scope>
    <source>
        <strain evidence="7 8">ATCC 27756</strain>
    </source>
</reference>
<dbReference type="HOGENOM" id="CLU_029243_2_1_9"/>
<protein>
    <submittedName>
        <fullName evidence="7">Cell cycle protein, FtsW/RodA/SpoVE family</fullName>
    </submittedName>
</protein>
<evidence type="ECO:0000256" key="4">
    <source>
        <dbReference type="ARBA" id="ARBA00022989"/>
    </source>
</evidence>
<feature type="transmembrane region" description="Helical" evidence="6">
    <location>
        <begin position="12"/>
        <end position="31"/>
    </location>
</feature>
<dbReference type="PANTHER" id="PTHR30474:SF1">
    <property type="entry name" value="PEPTIDOGLYCAN GLYCOSYLTRANSFERASE MRDB"/>
    <property type="match status" value="1"/>
</dbReference>
<dbReference type="GO" id="GO:0051301">
    <property type="term" value="P:cell division"/>
    <property type="evidence" value="ECO:0007669"/>
    <property type="project" value="InterPro"/>
</dbReference>
<proteinExistence type="predicted"/>
<keyword evidence="2 6" id="KW-0812">Transmembrane</keyword>
<evidence type="ECO:0000256" key="6">
    <source>
        <dbReference type="SAM" id="Phobius"/>
    </source>
</evidence>
<comment type="subcellular location">
    <subcellularLocation>
        <location evidence="1">Membrane</location>
        <topology evidence="1">Multi-pass membrane protein</topology>
    </subcellularLocation>
</comment>
<dbReference type="GO" id="GO:0008360">
    <property type="term" value="P:regulation of cell shape"/>
    <property type="evidence" value="ECO:0007669"/>
    <property type="project" value="UniProtKB-KW"/>
</dbReference>
<dbReference type="EMBL" id="AAVP02000003">
    <property type="protein sequence ID" value="EDK24837.1"/>
    <property type="molecule type" value="Genomic_DNA"/>
</dbReference>